<feature type="compositionally biased region" description="Polar residues" evidence="1">
    <location>
        <begin position="337"/>
        <end position="354"/>
    </location>
</feature>
<organism evidence="2 3">
    <name type="scientific">Ceraceosorus bombacis</name>
    <dbReference type="NCBI Taxonomy" id="401625"/>
    <lineage>
        <taxon>Eukaryota</taxon>
        <taxon>Fungi</taxon>
        <taxon>Dikarya</taxon>
        <taxon>Basidiomycota</taxon>
        <taxon>Ustilaginomycotina</taxon>
        <taxon>Exobasidiomycetes</taxon>
        <taxon>Ceraceosorales</taxon>
        <taxon>Ceraceosoraceae</taxon>
        <taxon>Ceraceosorus</taxon>
    </lineage>
</organism>
<feature type="region of interest" description="Disordered" evidence="1">
    <location>
        <begin position="477"/>
        <end position="511"/>
    </location>
</feature>
<feature type="compositionally biased region" description="Basic and acidic residues" evidence="1">
    <location>
        <begin position="477"/>
        <end position="494"/>
    </location>
</feature>
<feature type="compositionally biased region" description="Polar residues" evidence="1">
    <location>
        <begin position="1"/>
        <end position="12"/>
    </location>
</feature>
<evidence type="ECO:0000313" key="2">
    <source>
        <dbReference type="EMBL" id="CEH13266.1"/>
    </source>
</evidence>
<dbReference type="EMBL" id="CCYA01000208">
    <property type="protein sequence ID" value="CEH13266.1"/>
    <property type="molecule type" value="Genomic_DNA"/>
</dbReference>
<name>A0A0N7L9A8_9BASI</name>
<proteinExistence type="predicted"/>
<feature type="region of interest" description="Disordered" evidence="1">
    <location>
        <begin position="323"/>
        <end position="354"/>
    </location>
</feature>
<dbReference type="OrthoDB" id="10377822at2759"/>
<feature type="compositionally biased region" description="Basic and acidic residues" evidence="1">
    <location>
        <begin position="639"/>
        <end position="650"/>
    </location>
</feature>
<feature type="region of interest" description="Disordered" evidence="1">
    <location>
        <begin position="576"/>
        <end position="601"/>
    </location>
</feature>
<sequence length="684" mass="74628">MSTRSDTGSRLASSDDDALPSLFPYIPTYDPSAYTRHLSQAHASSSLDDASTAASDHIASRCAPTRILLAQKALQRDEGGKKRARDVWEDAALDGTEEFRDVNGKLRRRRKDAAVSKLERAGVADEGDEEAQGKSAIASSVAIGPTTSDACRDQLCSTSGQLSTPTCAMPSAFRFAEHSEELSVYVSREPRPEMNLLRHAVQTSLLHTRPSRVLTERTQADTASSHESYSTILTFDIYSLPHLRRTGHTPTLNQPAAPKDGESAPFGPDSARRRMPLFLSSQHTYQSQTMEVRASQTLGCLFDGMICRTKDVPHMASRVTVQEGRSNSCGAPRTGAIDTTDSRSTGSMQARSTGNKMTSSMACMVGSTIFGLAGESFDESYAQALFKRLKSADLPPAVPSSASALHHHPHLFASDEPRTGARVALSAHDAHSVRLDTLELDVRQSIWFLHHGACEHYAVLNSIRWDSGNVLDARKVRGNSEKRERRQSSAREYTDCNSHAPANDTSHAASHDAYPRHTYINAEALLRPIVKYSKLYSMPEQYGLGKCCICTRKTARMIIVGGARVVGQVYPELEGEARGRHGSGSSGNEAGAGETSARRGAPRLRVAGLPRQNMPACESCWQLICPDLPPWWQAYNTSKKRDEEGSDSMKRATRSNGYASLEDATGKSWSFARGKGWAVIPLLD</sequence>
<evidence type="ECO:0000256" key="1">
    <source>
        <dbReference type="SAM" id="MobiDB-lite"/>
    </source>
</evidence>
<reference evidence="3" key="1">
    <citation type="submission" date="2014-09" db="EMBL/GenBank/DDBJ databases">
        <authorList>
            <person name="Sharma Rahul"/>
            <person name="Thines Marco"/>
        </authorList>
    </citation>
    <scope>NUCLEOTIDE SEQUENCE [LARGE SCALE GENOMIC DNA]</scope>
</reference>
<feature type="region of interest" description="Disordered" evidence="1">
    <location>
        <begin position="110"/>
        <end position="137"/>
    </location>
</feature>
<keyword evidence="3" id="KW-1185">Reference proteome</keyword>
<dbReference type="Pfam" id="PF12251">
    <property type="entry name" value="SNAPC3"/>
    <property type="match status" value="1"/>
</dbReference>
<feature type="compositionally biased region" description="Basic and acidic residues" evidence="1">
    <location>
        <begin position="112"/>
        <end position="123"/>
    </location>
</feature>
<protein>
    <submittedName>
        <fullName evidence="2">snRNA-activating protein complex, subunit 3</fullName>
    </submittedName>
</protein>
<feature type="region of interest" description="Disordered" evidence="1">
    <location>
        <begin position="639"/>
        <end position="658"/>
    </location>
</feature>
<dbReference type="InterPro" id="IPR022042">
    <property type="entry name" value="snRNA-activating_su3"/>
</dbReference>
<feature type="region of interest" description="Disordered" evidence="1">
    <location>
        <begin position="1"/>
        <end position="22"/>
    </location>
</feature>
<feature type="compositionally biased region" description="Low complexity" evidence="1">
    <location>
        <begin position="586"/>
        <end position="595"/>
    </location>
</feature>
<feature type="region of interest" description="Disordered" evidence="1">
    <location>
        <begin position="246"/>
        <end position="268"/>
    </location>
</feature>
<dbReference type="STRING" id="401625.A0A0N7L9A8"/>
<dbReference type="AlphaFoldDB" id="A0A0N7L9A8"/>
<dbReference type="Proteomes" id="UP000054845">
    <property type="component" value="Unassembled WGS sequence"/>
</dbReference>
<evidence type="ECO:0000313" key="3">
    <source>
        <dbReference type="Proteomes" id="UP000054845"/>
    </source>
</evidence>
<accession>A0A0N7L9A8</accession>